<dbReference type="InterPro" id="IPR013078">
    <property type="entry name" value="His_Pase_superF_clade-1"/>
</dbReference>
<sequence length="1224" mass="136650">MFPGQLYKTESGRLFHAGAIAIIFVGLPARGKTHVSRSLSRYLRWLGVQTSVFSVGNYRRQIIGVEVTNDFFSPTNKETADLRLKIANACLDDMIRWFAAGGQCGILDGSNTTEERRRELVERFKSVNVHYMFIESICDNPTIIDSNIRSVKVSSPDYVGWKDVDAVQDFKRRIENHMPFYVTIEDKTLSWVKLINVGEKIIVNNVQGFLQSKIVYYLMNLHISPRKIYFARYAENLKNFVLKLRENQSLLSPAMTTVEAPRQLTVWTSARKRSFQTAAHFLDHEDIIVRQRSVLGERHPGVCDQMTPQEIEKKYPDECLRSMNDPYRHRFPRAESYYDLANRLEKVILELEREKNDVLIIAHESVIKCLYGYLFGLSERSIPSLEIPENVLLELVPRAYATEETRHVIPDTLVGINWQQRTANLLSLAGKVPSSPMFMDHYLPDDKRKGRPGSNTGFSTPLSSPALSSTAVSEMSPGIQHRGDLADDLGHGPEGNFRFFSTSARCTAAIEKKALNKKITLPRDPYLLSEKVVKFAKNGRLDDAITLVMEAPKSRQNEVVWNHLIQESSKLGKINQSWQLLNDMKKRGFEPSERTFTILLNSLAINATSPNSVLRARALYQQLQDSEDLSPTTVHTNALLKVCTRQHDYTALQEVYASMSKSGENAPDVITYSTVINAHARKGGDEGFEMAWRVWEDLVQDKARRGEDVELDSKIVDAVLLACRGAKSAVFVKRGYKLVESLYGLPASSSTSGSGTGAGAGAGAGSGSGPATATERAISPTKSLGLPPGSLRKETIHPRTVELLLSICSNLKDYTRATHYMTLIRSHFPDFTPDPQLLSSLMHLQISNKQYDTAITTWDEISGRGLQHTPGTFKQGLDAALKARNWDKTQEMYTLMRELIEKNKKLNSSSSSDLHRANTLVNPLVRSQDAWTLVSTLKCAVKTNHREEGLEILRKSRWMKVVQNPQYPRANADLADLAVKILAGSMKSLKEAFDRTAITTTTTSSSSSSSTVDSETMGATTTSTITTTTEGGDSSTTGNQERHEQEMEKLKRELTDAKAIQTQMTKTLADHDAGKAAQKEIEDVNRFRNRRSSSSSTESSSRYGSSSRESSRYSSRNDNSDEDEGDRSASGGGGGGGGWRKVSAEEYTENNSNNNKHQKSWTRKDSTATSSSPSYSDRPQTSYRGGAGGRSGSSYSPRRYQRDNYGSVNDAFTPRKRFTRTIDE</sequence>
<dbReference type="GO" id="GO:0006003">
    <property type="term" value="P:fructose 2,6-bisphosphate metabolic process"/>
    <property type="evidence" value="ECO:0007669"/>
    <property type="project" value="InterPro"/>
</dbReference>
<dbReference type="SUPFAM" id="SSF53254">
    <property type="entry name" value="Phosphoglycerate mutase-like"/>
    <property type="match status" value="1"/>
</dbReference>
<dbReference type="CDD" id="cd07067">
    <property type="entry name" value="HP_PGM_like"/>
    <property type="match status" value="1"/>
</dbReference>
<dbReference type="Gene3D" id="1.25.40.10">
    <property type="entry name" value="Tetratricopeptide repeat domain"/>
    <property type="match status" value="3"/>
</dbReference>
<dbReference type="PANTHER" id="PTHR10606:SF39">
    <property type="entry name" value="6-PHOSPHOFRUCTO-2-KINASE_FRUCTOSE-2,6-BISPHOSPHATASE YLR345W-RELATED"/>
    <property type="match status" value="1"/>
</dbReference>
<dbReference type="GO" id="GO:0005829">
    <property type="term" value="C:cytosol"/>
    <property type="evidence" value="ECO:0007669"/>
    <property type="project" value="TreeGrafter"/>
</dbReference>
<name>A0A9P7XQG2_9FUNG</name>
<feature type="region of interest" description="Disordered" evidence="4">
    <location>
        <begin position="747"/>
        <end position="791"/>
    </location>
</feature>
<dbReference type="PANTHER" id="PTHR10606">
    <property type="entry name" value="6-PHOSPHOFRUCTO-2-KINASE/FRUCTOSE-2,6-BISPHOSPHATASE"/>
    <property type="match status" value="1"/>
</dbReference>
<feature type="repeat" description="PPR" evidence="3">
    <location>
        <begin position="557"/>
        <end position="591"/>
    </location>
</feature>
<feature type="compositionally biased region" description="Basic and acidic residues" evidence="4">
    <location>
        <begin position="1068"/>
        <end position="1086"/>
    </location>
</feature>
<dbReference type="GO" id="GO:0005524">
    <property type="term" value="F:ATP binding"/>
    <property type="evidence" value="ECO:0007669"/>
    <property type="project" value="UniProtKB-KW"/>
</dbReference>
<dbReference type="PROSITE" id="PS51375">
    <property type="entry name" value="PPR"/>
    <property type="match status" value="1"/>
</dbReference>
<dbReference type="InterPro" id="IPR027417">
    <property type="entry name" value="P-loop_NTPase"/>
</dbReference>
<dbReference type="Pfam" id="PF13041">
    <property type="entry name" value="PPR_2"/>
    <property type="match status" value="1"/>
</dbReference>
<feature type="compositionally biased region" description="Low complexity" evidence="4">
    <location>
        <begin position="459"/>
        <end position="471"/>
    </location>
</feature>
<feature type="domain" description="6-phosphofructo-2-kinase" evidence="5">
    <location>
        <begin position="10"/>
        <end position="225"/>
    </location>
</feature>
<dbReference type="InterPro" id="IPR029033">
    <property type="entry name" value="His_PPase_superfam"/>
</dbReference>
<dbReference type="PRINTS" id="PR00991">
    <property type="entry name" value="6PFRUCTKNASE"/>
</dbReference>
<dbReference type="EMBL" id="JAHRHY010000015">
    <property type="protein sequence ID" value="KAG9063826.1"/>
    <property type="molecule type" value="Genomic_DNA"/>
</dbReference>
<evidence type="ECO:0000256" key="3">
    <source>
        <dbReference type="PROSITE-ProRule" id="PRU00708"/>
    </source>
</evidence>
<proteinExistence type="predicted"/>
<evidence type="ECO:0000256" key="1">
    <source>
        <dbReference type="ARBA" id="ARBA00022741"/>
    </source>
</evidence>
<dbReference type="Pfam" id="PF01591">
    <property type="entry name" value="6PF2K"/>
    <property type="match status" value="1"/>
</dbReference>
<dbReference type="InterPro" id="IPR013079">
    <property type="entry name" value="6Phosfructo_kin"/>
</dbReference>
<dbReference type="GO" id="GO:0003873">
    <property type="term" value="F:6-phosphofructo-2-kinase activity"/>
    <property type="evidence" value="ECO:0007669"/>
    <property type="project" value="InterPro"/>
</dbReference>
<dbReference type="Pfam" id="PF13812">
    <property type="entry name" value="PPR_3"/>
    <property type="match status" value="1"/>
</dbReference>
<evidence type="ECO:0000259" key="5">
    <source>
        <dbReference type="Pfam" id="PF01591"/>
    </source>
</evidence>
<accession>A0A9P7XQG2</accession>
<feature type="compositionally biased region" description="Low complexity" evidence="4">
    <location>
        <begin position="999"/>
        <end position="1038"/>
    </location>
</feature>
<keyword evidence="1" id="KW-0547">Nucleotide-binding</keyword>
<feature type="compositionally biased region" description="Gly residues" evidence="4">
    <location>
        <begin position="754"/>
        <end position="768"/>
    </location>
</feature>
<dbReference type="InterPro" id="IPR011990">
    <property type="entry name" value="TPR-like_helical_dom_sf"/>
</dbReference>
<dbReference type="InterPro" id="IPR003094">
    <property type="entry name" value="6Pfruct_kin"/>
</dbReference>
<dbReference type="Gene3D" id="3.40.50.300">
    <property type="entry name" value="P-loop containing nucleotide triphosphate hydrolases"/>
    <property type="match status" value="1"/>
</dbReference>
<dbReference type="AlphaFoldDB" id="A0A9P7XQG2"/>
<comment type="caution">
    <text evidence="6">The sequence shown here is derived from an EMBL/GenBank/DDBJ whole genome shotgun (WGS) entry which is preliminary data.</text>
</comment>
<evidence type="ECO:0000256" key="2">
    <source>
        <dbReference type="ARBA" id="ARBA00022840"/>
    </source>
</evidence>
<dbReference type="Pfam" id="PF00300">
    <property type="entry name" value="His_Phos_1"/>
    <property type="match status" value="1"/>
</dbReference>
<feature type="region of interest" description="Disordered" evidence="4">
    <location>
        <begin position="443"/>
        <end position="490"/>
    </location>
</feature>
<dbReference type="Gene3D" id="3.40.50.1240">
    <property type="entry name" value="Phosphoglycerate mutase-like"/>
    <property type="match status" value="1"/>
</dbReference>
<feature type="compositionally biased region" description="Low complexity" evidence="4">
    <location>
        <begin position="1092"/>
        <end position="1117"/>
    </location>
</feature>
<evidence type="ECO:0000313" key="7">
    <source>
        <dbReference type="Proteomes" id="UP000707451"/>
    </source>
</evidence>
<dbReference type="GO" id="GO:0004331">
    <property type="term" value="F:fructose-2,6-bisphosphate 2-phosphatase activity"/>
    <property type="evidence" value="ECO:0007669"/>
    <property type="project" value="TreeGrafter"/>
</dbReference>
<feature type="compositionally biased region" description="Low complexity" evidence="4">
    <location>
        <begin position="1167"/>
        <end position="1184"/>
    </location>
</feature>
<dbReference type="NCBIfam" id="TIGR00756">
    <property type="entry name" value="PPR"/>
    <property type="match status" value="1"/>
</dbReference>
<gene>
    <name evidence="6" type="ORF">KI688_003938</name>
</gene>
<feature type="compositionally biased region" description="Basic and acidic residues" evidence="4">
    <location>
        <begin position="481"/>
        <end position="490"/>
    </location>
</feature>
<organism evidence="6 7">
    <name type="scientific">Linnemannia hyalina</name>
    <dbReference type="NCBI Taxonomy" id="64524"/>
    <lineage>
        <taxon>Eukaryota</taxon>
        <taxon>Fungi</taxon>
        <taxon>Fungi incertae sedis</taxon>
        <taxon>Mucoromycota</taxon>
        <taxon>Mortierellomycotina</taxon>
        <taxon>Mortierellomycetes</taxon>
        <taxon>Mortierellales</taxon>
        <taxon>Mortierellaceae</taxon>
        <taxon>Linnemannia</taxon>
    </lineage>
</organism>
<feature type="compositionally biased region" description="Basic residues" evidence="4">
    <location>
        <begin position="1214"/>
        <end position="1224"/>
    </location>
</feature>
<dbReference type="OrthoDB" id="10341471at2759"/>
<evidence type="ECO:0000256" key="4">
    <source>
        <dbReference type="SAM" id="MobiDB-lite"/>
    </source>
</evidence>
<dbReference type="SUPFAM" id="SSF52540">
    <property type="entry name" value="P-loop containing nucleoside triphosphate hydrolases"/>
    <property type="match status" value="1"/>
</dbReference>
<dbReference type="Proteomes" id="UP000707451">
    <property type="component" value="Unassembled WGS sequence"/>
</dbReference>
<feature type="region of interest" description="Disordered" evidence="4">
    <location>
        <begin position="998"/>
        <end position="1052"/>
    </location>
</feature>
<feature type="region of interest" description="Disordered" evidence="4">
    <location>
        <begin position="1064"/>
        <end position="1224"/>
    </location>
</feature>
<dbReference type="InterPro" id="IPR002885">
    <property type="entry name" value="PPR_rpt"/>
</dbReference>
<keyword evidence="2" id="KW-0067">ATP-binding</keyword>
<dbReference type="GO" id="GO:0006000">
    <property type="term" value="P:fructose metabolic process"/>
    <property type="evidence" value="ECO:0007669"/>
    <property type="project" value="InterPro"/>
</dbReference>
<protein>
    <recommendedName>
        <fullName evidence="5">6-phosphofructo-2-kinase domain-containing protein</fullName>
    </recommendedName>
</protein>
<evidence type="ECO:0000313" key="6">
    <source>
        <dbReference type="EMBL" id="KAG9063826.1"/>
    </source>
</evidence>
<keyword evidence="7" id="KW-1185">Reference proteome</keyword>
<dbReference type="FunFam" id="3.40.50.300:FF:000644">
    <property type="entry name" value="GpmB, Fructose-2,6-bisphosphatase"/>
    <property type="match status" value="1"/>
</dbReference>
<feature type="compositionally biased region" description="Basic and acidic residues" evidence="4">
    <location>
        <begin position="1040"/>
        <end position="1052"/>
    </location>
</feature>
<reference evidence="6" key="1">
    <citation type="submission" date="2021-06" db="EMBL/GenBank/DDBJ databases">
        <title>Genome Sequence of Mortierella hyaline Strain SCG-10, a Cold-Adapted, Nitrate-Reducing Fungus Isolated from Soil in Minnesota, USA.</title>
        <authorList>
            <person name="Aldossari N."/>
        </authorList>
    </citation>
    <scope>NUCLEOTIDE SEQUENCE</scope>
    <source>
        <strain evidence="6">SCG-10</strain>
    </source>
</reference>
<feature type="compositionally biased region" description="Gly residues" evidence="4">
    <location>
        <begin position="1130"/>
        <end position="1139"/>
    </location>
</feature>